<dbReference type="InterPro" id="IPR000086">
    <property type="entry name" value="NUDIX_hydrolase_dom"/>
</dbReference>
<dbReference type="EMBL" id="AQHR01000044">
    <property type="protein sequence ID" value="EON78023.1"/>
    <property type="molecule type" value="Genomic_DNA"/>
</dbReference>
<feature type="domain" description="Nudix hydrolase" evidence="5">
    <location>
        <begin position="1"/>
        <end position="120"/>
    </location>
</feature>
<organism evidence="6 7">
    <name type="scientific">Lunatimonas lonarensis</name>
    <dbReference type="NCBI Taxonomy" id="1232681"/>
    <lineage>
        <taxon>Bacteria</taxon>
        <taxon>Pseudomonadati</taxon>
        <taxon>Bacteroidota</taxon>
        <taxon>Cytophagia</taxon>
        <taxon>Cytophagales</taxon>
        <taxon>Cyclobacteriaceae</taxon>
    </lineage>
</organism>
<dbReference type="PANTHER" id="PTHR43046">
    <property type="entry name" value="GDP-MANNOSE MANNOSYL HYDROLASE"/>
    <property type="match status" value="1"/>
</dbReference>
<accession>R7ZVG6</accession>
<evidence type="ECO:0000256" key="3">
    <source>
        <dbReference type="ARBA" id="ARBA00022842"/>
    </source>
</evidence>
<comment type="caution">
    <text evidence="6">The sequence shown here is derived from an EMBL/GenBank/DDBJ whole genome shotgun (WGS) entry which is preliminary data.</text>
</comment>
<dbReference type="InterPro" id="IPR015797">
    <property type="entry name" value="NUDIX_hydrolase-like_dom_sf"/>
</dbReference>
<evidence type="ECO:0000256" key="1">
    <source>
        <dbReference type="ARBA" id="ARBA00001946"/>
    </source>
</evidence>
<evidence type="ECO:0000256" key="2">
    <source>
        <dbReference type="ARBA" id="ARBA00022801"/>
    </source>
</evidence>
<dbReference type="Proteomes" id="UP000013909">
    <property type="component" value="Unassembled WGS sequence"/>
</dbReference>
<dbReference type="AlphaFoldDB" id="R7ZVG6"/>
<dbReference type="Pfam" id="PF00293">
    <property type="entry name" value="NUDIX"/>
    <property type="match status" value="1"/>
</dbReference>
<dbReference type="PROSITE" id="PS51462">
    <property type="entry name" value="NUDIX"/>
    <property type="match status" value="1"/>
</dbReference>
<keyword evidence="3" id="KW-0460">Magnesium</keyword>
<dbReference type="InterPro" id="IPR020084">
    <property type="entry name" value="NUDIX_hydrolase_CS"/>
</dbReference>
<dbReference type="PROSITE" id="PS00893">
    <property type="entry name" value="NUDIX_BOX"/>
    <property type="match status" value="1"/>
</dbReference>
<reference evidence="6 7" key="1">
    <citation type="submission" date="2013-02" db="EMBL/GenBank/DDBJ databases">
        <title>A novel strain isolated from Lonar lake, Maharashtra, India.</title>
        <authorList>
            <person name="Singh A."/>
        </authorList>
    </citation>
    <scope>NUCLEOTIDE SEQUENCE [LARGE SCALE GENOMIC DNA]</scope>
    <source>
        <strain evidence="6 7">AK24</strain>
    </source>
</reference>
<proteinExistence type="inferred from homology"/>
<keyword evidence="2 4" id="KW-0378">Hydrolase</keyword>
<comment type="similarity">
    <text evidence="4">Belongs to the Nudix hydrolase family.</text>
</comment>
<dbReference type="GO" id="GO:0016787">
    <property type="term" value="F:hydrolase activity"/>
    <property type="evidence" value="ECO:0007669"/>
    <property type="project" value="UniProtKB-KW"/>
</dbReference>
<dbReference type="InterPro" id="IPR020476">
    <property type="entry name" value="Nudix_hydrolase"/>
</dbReference>
<evidence type="ECO:0000256" key="4">
    <source>
        <dbReference type="RuleBase" id="RU003476"/>
    </source>
</evidence>
<gene>
    <name evidence="6" type="ORF">ADIS_1562</name>
</gene>
<keyword evidence="7" id="KW-1185">Reference proteome</keyword>
<protein>
    <recommendedName>
        <fullName evidence="5">Nudix hydrolase domain-containing protein</fullName>
    </recommendedName>
</protein>
<evidence type="ECO:0000313" key="6">
    <source>
        <dbReference type="EMBL" id="EON78023.1"/>
    </source>
</evidence>
<evidence type="ECO:0000313" key="7">
    <source>
        <dbReference type="Proteomes" id="UP000013909"/>
    </source>
</evidence>
<name>R7ZVG6_9BACT</name>
<dbReference type="PRINTS" id="PR00502">
    <property type="entry name" value="NUDIXFAMILY"/>
</dbReference>
<sequence>MDAEERFLLVKEDNGWWELPGGGLDFGESPQEGLRREVAEEMGLTMSNIADHPTYFFTTINHKGVHIANVVYAATFEHLNFTPTPECVEVAFFTAEEVLASEWMYPNVTEFARIYGRRKK</sequence>
<dbReference type="PANTHER" id="PTHR43046:SF12">
    <property type="entry name" value="GDP-MANNOSE MANNOSYL HYDROLASE"/>
    <property type="match status" value="1"/>
</dbReference>
<evidence type="ECO:0000259" key="5">
    <source>
        <dbReference type="PROSITE" id="PS51462"/>
    </source>
</evidence>
<comment type="cofactor">
    <cofactor evidence="1">
        <name>Mg(2+)</name>
        <dbReference type="ChEBI" id="CHEBI:18420"/>
    </cofactor>
</comment>
<dbReference type="SUPFAM" id="SSF55811">
    <property type="entry name" value="Nudix"/>
    <property type="match status" value="1"/>
</dbReference>
<dbReference type="Gene3D" id="3.90.79.10">
    <property type="entry name" value="Nucleoside Triphosphate Pyrophosphohydrolase"/>
    <property type="match status" value="1"/>
</dbReference>
<dbReference type="STRING" id="1232681.ADIS_1562"/>